<dbReference type="OrthoDB" id="4160772at2759"/>
<keyword evidence="2" id="KW-1185">Reference proteome</keyword>
<dbReference type="Gene3D" id="3.40.50.300">
    <property type="entry name" value="P-loop containing nucleotide triphosphate hydrolases"/>
    <property type="match status" value="1"/>
</dbReference>
<name>A0A0H1B4I7_9EURO</name>
<dbReference type="EMBL" id="LDEV01003197">
    <property type="protein sequence ID" value="KLJ06319.1"/>
    <property type="molecule type" value="Genomic_DNA"/>
</dbReference>
<reference evidence="2" key="1">
    <citation type="journal article" date="2015" name="PLoS Genet.">
        <title>The dynamic genome and transcriptome of the human fungal pathogen Blastomyces and close relative Emmonsia.</title>
        <authorList>
            <person name="Munoz J.F."/>
            <person name="Gauthier G.M."/>
            <person name="Desjardins C.A."/>
            <person name="Gallo J.E."/>
            <person name="Holder J."/>
            <person name="Sullivan T.D."/>
            <person name="Marty A.J."/>
            <person name="Carmen J.C."/>
            <person name="Chen Z."/>
            <person name="Ding L."/>
            <person name="Gujja S."/>
            <person name="Magrini V."/>
            <person name="Misas E."/>
            <person name="Mitreva M."/>
            <person name="Priest M."/>
            <person name="Saif S."/>
            <person name="Whiston E.A."/>
            <person name="Young S."/>
            <person name="Zeng Q."/>
            <person name="Goldman W.E."/>
            <person name="Mardis E.R."/>
            <person name="Taylor J.W."/>
            <person name="McEwen J.G."/>
            <person name="Clay O.K."/>
            <person name="Klein B.S."/>
            <person name="Cuomo C.A."/>
        </authorList>
    </citation>
    <scope>NUCLEOTIDE SEQUENCE [LARGE SCALE GENOMIC DNA]</scope>
    <source>
        <strain evidence="2">UAMH 139</strain>
    </source>
</reference>
<evidence type="ECO:0000313" key="1">
    <source>
        <dbReference type="EMBL" id="KLJ06319.1"/>
    </source>
</evidence>
<organism evidence="1 2">
    <name type="scientific">Blastomyces silverae</name>
    <dbReference type="NCBI Taxonomy" id="2060906"/>
    <lineage>
        <taxon>Eukaryota</taxon>
        <taxon>Fungi</taxon>
        <taxon>Dikarya</taxon>
        <taxon>Ascomycota</taxon>
        <taxon>Pezizomycotina</taxon>
        <taxon>Eurotiomycetes</taxon>
        <taxon>Eurotiomycetidae</taxon>
        <taxon>Onygenales</taxon>
        <taxon>Ajellomycetaceae</taxon>
        <taxon>Blastomyces</taxon>
    </lineage>
</organism>
<accession>A0A0H1B4I7</accession>
<sequence>MILMSGTLPSKMVLNIMIRLELTLRSQFEIRSPCVNTNIKKVILLLLQYYIKTTLQELIHGASSDSKLLIYVMQKAMAEQLGDELEVPFYDDDLSVNAKEKIVRDLRVGKVSTVIAMSGDGSPSLSISIVTVSSWKCLINKHPSSALATYFTGDTCLTLIMSQYLNEIETVCGDDHQCFVCEGSFTPKHITHHIEREQNGEIIDHPTFCSLTRIPPPVSASSPSPISLSTSAAVAVADDTAVAVAVADDADDYDDDDAVAAAVLSSPSNISPILIQAYVMHMKGFVTNCIYCVLARQKNHHSAQICLFSSQHSSVTDSQIAYMCGQIRNARNLSNNCLHYKCFLPISGFHSMKFSYNNKCQFDMLAVRVLLHAHEIEHYHFLFDDVADIPIDHAFFKLFNKFAAQPCSDPSLCQFNIKCVNMLTHILYIICCLLDAPSG</sequence>
<dbReference type="Proteomes" id="UP000053573">
    <property type="component" value="Unassembled WGS sequence"/>
</dbReference>
<comment type="caution">
    <text evidence="1">The sequence shown here is derived from an EMBL/GenBank/DDBJ whole genome shotgun (WGS) entry which is preliminary data.</text>
</comment>
<dbReference type="AlphaFoldDB" id="A0A0H1B4I7"/>
<gene>
    <name evidence="1" type="ORF">EMPG_09278</name>
</gene>
<evidence type="ECO:0000313" key="2">
    <source>
        <dbReference type="Proteomes" id="UP000053573"/>
    </source>
</evidence>
<dbReference type="SUPFAM" id="SSF52540">
    <property type="entry name" value="P-loop containing nucleoside triphosphate hydrolases"/>
    <property type="match status" value="1"/>
</dbReference>
<dbReference type="InterPro" id="IPR027417">
    <property type="entry name" value="P-loop_NTPase"/>
</dbReference>
<proteinExistence type="predicted"/>
<protein>
    <submittedName>
        <fullName evidence="1">Uncharacterized protein</fullName>
    </submittedName>
</protein>